<dbReference type="GO" id="GO:0016747">
    <property type="term" value="F:acyltransferase activity, transferring groups other than amino-acyl groups"/>
    <property type="evidence" value="ECO:0007669"/>
    <property type="project" value="InterPro"/>
</dbReference>
<keyword evidence="6" id="KW-1185">Reference proteome</keyword>
<dbReference type="EMBL" id="QZEY01000005">
    <property type="protein sequence ID" value="RJL32045.1"/>
    <property type="molecule type" value="Genomic_DNA"/>
</dbReference>
<dbReference type="PANTHER" id="PTHR43877:SF1">
    <property type="entry name" value="ACETYLTRANSFERASE"/>
    <property type="match status" value="1"/>
</dbReference>
<name>A0A3A4AUU2_9ACTN</name>
<dbReference type="Proteomes" id="UP000265768">
    <property type="component" value="Unassembled WGS sequence"/>
</dbReference>
<dbReference type="AlphaFoldDB" id="A0A3A4AUU2"/>
<feature type="domain" description="N-acetyltransferase" evidence="4">
    <location>
        <begin position="7"/>
        <end position="164"/>
    </location>
</feature>
<dbReference type="SUPFAM" id="SSF55729">
    <property type="entry name" value="Acyl-CoA N-acyltransferases (Nat)"/>
    <property type="match status" value="1"/>
</dbReference>
<reference evidence="5 6" key="1">
    <citation type="submission" date="2018-09" db="EMBL/GenBank/DDBJ databases">
        <title>YIM 75507 draft genome.</title>
        <authorList>
            <person name="Tang S."/>
            <person name="Feng Y."/>
        </authorList>
    </citation>
    <scope>NUCLEOTIDE SEQUENCE [LARGE SCALE GENOMIC DNA]</scope>
    <source>
        <strain evidence="5 6">YIM 75507</strain>
    </source>
</reference>
<dbReference type="OrthoDB" id="4256927at2"/>
<evidence type="ECO:0000256" key="1">
    <source>
        <dbReference type="ARBA" id="ARBA00022679"/>
    </source>
</evidence>
<gene>
    <name evidence="5" type="ORF">D5H75_16570</name>
</gene>
<organism evidence="5 6">
    <name type="scientific">Bailinhaonella thermotolerans</name>
    <dbReference type="NCBI Taxonomy" id="1070861"/>
    <lineage>
        <taxon>Bacteria</taxon>
        <taxon>Bacillati</taxon>
        <taxon>Actinomycetota</taxon>
        <taxon>Actinomycetes</taxon>
        <taxon>Streptosporangiales</taxon>
        <taxon>Streptosporangiaceae</taxon>
        <taxon>Bailinhaonella</taxon>
    </lineage>
</organism>
<sequence>MNRTQGVEVRPIREEDRAGVLAFLGALSPDTHQLRFFTRASPARLLDPLVVPTEERDLLLAAYGGAVVGHGMAVRQGDGVEIALVVADDWQGRGVGGDLLRLLLRRAYARGCTRVTMDVLGDNRRVLRMIKSYWPDARATVSSGTVEVRAELSPHLFSPGLPAGPRSEIDEHSGIKTV</sequence>
<evidence type="ECO:0000256" key="3">
    <source>
        <dbReference type="SAM" id="MobiDB-lite"/>
    </source>
</evidence>
<evidence type="ECO:0000256" key="2">
    <source>
        <dbReference type="ARBA" id="ARBA00023315"/>
    </source>
</evidence>
<protein>
    <submittedName>
        <fullName evidence="5">GNAT family N-acetyltransferase</fullName>
    </submittedName>
</protein>
<keyword evidence="1 5" id="KW-0808">Transferase</keyword>
<accession>A0A3A4AUU2</accession>
<proteinExistence type="predicted"/>
<feature type="region of interest" description="Disordered" evidence="3">
    <location>
        <begin position="159"/>
        <end position="178"/>
    </location>
</feature>
<dbReference type="InterPro" id="IPR016181">
    <property type="entry name" value="Acyl_CoA_acyltransferase"/>
</dbReference>
<evidence type="ECO:0000313" key="5">
    <source>
        <dbReference type="EMBL" id="RJL32045.1"/>
    </source>
</evidence>
<dbReference type="PROSITE" id="PS51186">
    <property type="entry name" value="GNAT"/>
    <property type="match status" value="1"/>
</dbReference>
<dbReference type="Gene3D" id="3.40.630.30">
    <property type="match status" value="1"/>
</dbReference>
<evidence type="ECO:0000313" key="6">
    <source>
        <dbReference type="Proteomes" id="UP000265768"/>
    </source>
</evidence>
<keyword evidence="2" id="KW-0012">Acyltransferase</keyword>
<dbReference type="Pfam" id="PF00583">
    <property type="entry name" value="Acetyltransf_1"/>
    <property type="match status" value="1"/>
</dbReference>
<dbReference type="PANTHER" id="PTHR43877">
    <property type="entry name" value="AMINOALKYLPHOSPHONATE N-ACETYLTRANSFERASE-RELATED-RELATED"/>
    <property type="match status" value="1"/>
</dbReference>
<evidence type="ECO:0000259" key="4">
    <source>
        <dbReference type="PROSITE" id="PS51186"/>
    </source>
</evidence>
<dbReference type="InterPro" id="IPR050832">
    <property type="entry name" value="Bact_Acetyltransf"/>
</dbReference>
<dbReference type="InterPro" id="IPR000182">
    <property type="entry name" value="GNAT_dom"/>
</dbReference>
<feature type="compositionally biased region" description="Basic and acidic residues" evidence="3">
    <location>
        <begin position="167"/>
        <end position="178"/>
    </location>
</feature>
<dbReference type="RefSeq" id="WP_119927363.1">
    <property type="nucleotide sequence ID" value="NZ_QZEY01000005.1"/>
</dbReference>
<comment type="caution">
    <text evidence="5">The sequence shown here is derived from an EMBL/GenBank/DDBJ whole genome shotgun (WGS) entry which is preliminary data.</text>
</comment>